<dbReference type="AlphaFoldDB" id="A0A8T0JTY3"/>
<accession>A0A8T0JTY3</accession>
<gene>
    <name evidence="1" type="ORF">HKW66_Vig0200270</name>
    <name evidence="2" type="ORF">HKW66_Vig0200280</name>
</gene>
<reference evidence="2 3" key="1">
    <citation type="submission" date="2020-05" db="EMBL/GenBank/DDBJ databases">
        <title>Vigna angularis (adzuki bean) Var. LongXiaoDou No. 4 denovo assembly.</title>
        <authorList>
            <person name="Xiang H."/>
        </authorList>
    </citation>
    <scope>NUCLEOTIDE SEQUENCE [LARGE SCALE GENOMIC DNA]</scope>
    <source>
        <tissue evidence="2">Leaf</tissue>
    </source>
</reference>
<proteinExistence type="predicted"/>
<dbReference type="EMBL" id="JABFOF010000009">
    <property type="protein sequence ID" value="KAG2380656.1"/>
    <property type="molecule type" value="Genomic_DNA"/>
</dbReference>
<comment type="caution">
    <text evidence="2">The sequence shown here is derived from an EMBL/GenBank/DDBJ whole genome shotgun (WGS) entry which is preliminary data.</text>
</comment>
<evidence type="ECO:0000313" key="3">
    <source>
        <dbReference type="Proteomes" id="UP000743370"/>
    </source>
</evidence>
<evidence type="ECO:0000313" key="1">
    <source>
        <dbReference type="EMBL" id="KAG2380655.1"/>
    </source>
</evidence>
<dbReference type="EMBL" id="JABFOF010000009">
    <property type="protein sequence ID" value="KAG2380655.1"/>
    <property type="molecule type" value="Genomic_DNA"/>
</dbReference>
<organism evidence="2 3">
    <name type="scientific">Phaseolus angularis</name>
    <name type="common">Azuki bean</name>
    <name type="synonym">Vigna angularis</name>
    <dbReference type="NCBI Taxonomy" id="3914"/>
    <lineage>
        <taxon>Eukaryota</taxon>
        <taxon>Viridiplantae</taxon>
        <taxon>Streptophyta</taxon>
        <taxon>Embryophyta</taxon>
        <taxon>Tracheophyta</taxon>
        <taxon>Spermatophyta</taxon>
        <taxon>Magnoliopsida</taxon>
        <taxon>eudicotyledons</taxon>
        <taxon>Gunneridae</taxon>
        <taxon>Pentapetalae</taxon>
        <taxon>rosids</taxon>
        <taxon>fabids</taxon>
        <taxon>Fabales</taxon>
        <taxon>Fabaceae</taxon>
        <taxon>Papilionoideae</taxon>
        <taxon>50 kb inversion clade</taxon>
        <taxon>NPAAA clade</taxon>
        <taxon>indigoferoid/millettioid clade</taxon>
        <taxon>Phaseoleae</taxon>
        <taxon>Vigna</taxon>
    </lineage>
</organism>
<dbReference type="Proteomes" id="UP000743370">
    <property type="component" value="Unassembled WGS sequence"/>
</dbReference>
<name>A0A8T0JTY3_PHAAN</name>
<protein>
    <submittedName>
        <fullName evidence="2">Uncharacterized protein</fullName>
    </submittedName>
</protein>
<sequence length="111" mass="11786">MPKRSPKERLALALSGLASDLEDESSLIPISFEEISPKSSSIGRPGSSTATNVQKYFVVVPSSNSPSRRYQLMLLMMTVMTVKICFAGFSGTDDGAVAAGAVLDRDSSPND</sequence>
<evidence type="ECO:0000313" key="2">
    <source>
        <dbReference type="EMBL" id="KAG2380656.1"/>
    </source>
</evidence>